<keyword evidence="3 6" id="KW-0479">Metal-binding</keyword>
<evidence type="ECO:0000256" key="4">
    <source>
        <dbReference type="ARBA" id="ARBA00022837"/>
    </source>
</evidence>
<gene>
    <name evidence="8" type="ORF">D1868_02375</name>
</gene>
<evidence type="ECO:0000256" key="3">
    <source>
        <dbReference type="ARBA" id="ARBA00022723"/>
    </source>
</evidence>
<reference evidence="8 9" key="1">
    <citation type="submission" date="2019-10" db="EMBL/GenBank/DDBJ databases">
        <title>Genome Sequences from Six Type Strain Members of the Archaeal Family Sulfolobaceae: Acidianus ambivalens, Acidianus infernus, Metallosphaera prunae, Stygiolobus azoricus, Sulfolobus metallicus, and Sulfurisphaera ohwakuensis.</title>
        <authorList>
            <person name="Counts J.A."/>
            <person name="Kelly R.M."/>
        </authorList>
    </citation>
    <scope>NUCLEOTIDE SEQUENCE [LARGE SCALE GENOMIC DNA]</scope>
    <source>
        <strain evidence="8 9">FC6</strain>
    </source>
</reference>
<dbReference type="SUPFAM" id="SSF69819">
    <property type="entry name" value="MTH1598-like"/>
    <property type="match status" value="1"/>
</dbReference>
<proteinExistence type="inferred from homology"/>
<feature type="binding site" evidence="6">
    <location>
        <position position="15"/>
    </location>
    <ligand>
        <name>Ca(2+)</name>
        <dbReference type="ChEBI" id="CHEBI:29108"/>
    </ligand>
</feature>
<dbReference type="EMBL" id="CP045483">
    <property type="protein sequence ID" value="QGR18948.1"/>
    <property type="molecule type" value="Genomic_DNA"/>
</dbReference>
<feature type="domain" description="Archease" evidence="7">
    <location>
        <begin position="7"/>
        <end position="142"/>
    </location>
</feature>
<dbReference type="KEGG" id="sazo:D1868_02375"/>
<dbReference type="NCBIfam" id="NF001617">
    <property type="entry name" value="PRK00407.1"/>
    <property type="match status" value="1"/>
</dbReference>
<name>A0A650CMF2_9CREN</name>
<dbReference type="Gene3D" id="3.55.10.10">
    <property type="entry name" value="Archease domain"/>
    <property type="match status" value="1"/>
</dbReference>
<dbReference type="PANTHER" id="PTHR12682">
    <property type="entry name" value="ARCHEASE"/>
    <property type="match status" value="1"/>
</dbReference>
<dbReference type="RefSeq" id="WP_156005177.1">
    <property type="nucleotide sequence ID" value="NZ_CP045483.1"/>
</dbReference>
<evidence type="ECO:0000313" key="9">
    <source>
        <dbReference type="Proteomes" id="UP000423396"/>
    </source>
</evidence>
<feature type="binding site" evidence="6">
    <location>
        <position position="141"/>
    </location>
    <ligand>
        <name>Ca(2+)</name>
        <dbReference type="ChEBI" id="CHEBI:29108"/>
    </ligand>
</feature>
<evidence type="ECO:0000256" key="6">
    <source>
        <dbReference type="HAMAP-Rule" id="MF_01222"/>
    </source>
</evidence>
<evidence type="ECO:0000256" key="2">
    <source>
        <dbReference type="ARBA" id="ARBA00022694"/>
    </source>
</evidence>
<dbReference type="AlphaFoldDB" id="A0A650CMF2"/>
<dbReference type="GO" id="GO:0005509">
    <property type="term" value="F:calcium ion binding"/>
    <property type="evidence" value="ECO:0007669"/>
    <property type="project" value="UniProtKB-UniRule"/>
</dbReference>
<sequence length="142" mass="16552">MSIGKKYEFFDHTADIGIKAYGRDLNEAFENAALAVFEVMTDTSKVEPKESREIEINGMDLENLLYRWIESLLVYYDSELLLFGKFKVKIDLENLRLNAIAWGEKFNPDKHERRTVVKAMTYHEMSIVKTNNGYELTFVVDI</sequence>
<evidence type="ECO:0000256" key="5">
    <source>
        <dbReference type="ARBA" id="ARBA00024970"/>
    </source>
</evidence>
<dbReference type="PANTHER" id="PTHR12682:SF11">
    <property type="entry name" value="PROTEIN ARCHEASE"/>
    <property type="match status" value="1"/>
</dbReference>
<dbReference type="GO" id="GO:0006388">
    <property type="term" value="P:tRNA splicing, via endonucleolytic cleavage and ligation"/>
    <property type="evidence" value="ECO:0007669"/>
    <property type="project" value="UniProtKB-UniRule"/>
</dbReference>
<keyword evidence="2 6" id="KW-0819">tRNA processing</keyword>
<dbReference type="GeneID" id="42797882"/>
<keyword evidence="9" id="KW-1185">Reference proteome</keyword>
<dbReference type="OrthoDB" id="8831at2157"/>
<accession>A0A650CMF2</accession>
<comment type="similarity">
    <text evidence="1 6">Belongs to the archease family.</text>
</comment>
<organism evidence="8 9">
    <name type="scientific">Stygiolobus azoricus</name>
    <dbReference type="NCBI Taxonomy" id="41675"/>
    <lineage>
        <taxon>Archaea</taxon>
        <taxon>Thermoproteota</taxon>
        <taxon>Thermoprotei</taxon>
        <taxon>Sulfolobales</taxon>
        <taxon>Sulfolobaceae</taxon>
        <taxon>Stygiolobus</taxon>
    </lineage>
</organism>
<dbReference type="InterPro" id="IPR002804">
    <property type="entry name" value="Archease"/>
</dbReference>
<protein>
    <recommendedName>
        <fullName evidence="6">Protein archease</fullName>
    </recommendedName>
</protein>
<dbReference type="HAMAP" id="MF_01222">
    <property type="entry name" value="Archease_arch"/>
    <property type="match status" value="1"/>
</dbReference>
<comment type="function">
    <text evidence="5 6">Activates the tRNA-splicing ligase complex by facilitating the enzymatic turnover of catalytic subunit RtcB. Acts by promoting the guanylylation of RtcB, a key intermediate step in tRNA ligation. Can also alter the NTP specificity of RtcB such that ATP, dGTP or ITP is used efficiently.</text>
</comment>
<keyword evidence="4 6" id="KW-0106">Calcium</keyword>
<dbReference type="InterPro" id="IPR022952">
    <property type="entry name" value="Archease_arc"/>
</dbReference>
<feature type="binding site" evidence="6">
    <location>
        <position position="142"/>
    </location>
    <ligand>
        <name>Ca(2+)</name>
        <dbReference type="ChEBI" id="CHEBI:29108"/>
    </ligand>
</feature>
<evidence type="ECO:0000259" key="7">
    <source>
        <dbReference type="Pfam" id="PF01951"/>
    </source>
</evidence>
<evidence type="ECO:0000256" key="1">
    <source>
        <dbReference type="ARBA" id="ARBA00007963"/>
    </source>
</evidence>
<dbReference type="InterPro" id="IPR036820">
    <property type="entry name" value="Archease_dom_sf"/>
</dbReference>
<evidence type="ECO:0000313" key="8">
    <source>
        <dbReference type="EMBL" id="QGR18948.1"/>
    </source>
</evidence>
<dbReference type="InterPro" id="IPR023572">
    <property type="entry name" value="Archease_dom"/>
</dbReference>
<dbReference type="Proteomes" id="UP000423396">
    <property type="component" value="Chromosome"/>
</dbReference>
<dbReference type="Pfam" id="PF01951">
    <property type="entry name" value="Archease"/>
    <property type="match status" value="1"/>
</dbReference>